<name>S9PYQ5_SCHOY</name>
<sequence>MNSNTSYDRNTENRTSKRNEQIRAASLARTLQSSGIAEKARSPSGSAVPHVYQRCASSGHANDSSIPITSNPAYLAMASRMSSSKGSPSSTSLVSEYSEGGSERQDKNKSEQIDISNYLSEKNLNRKNLPIASLEALVKEGVLSDELSFVAYDISFDDDVFQKPQMIDHTTFDQLLEMDDDDQHEFSKSIVFNYFEQAETTIKELHGALKQKDLKKLSSLGHFLKGSSAALGLTEMKNVCERIQNYGALRSRDGALTVPSEEIALDFIDRTLSIVEDVYSDVRSYLEKFYQDLIH</sequence>
<dbReference type="GO" id="GO:0010972">
    <property type="term" value="P:negative regulation of G2/M transition of mitotic cell cycle"/>
    <property type="evidence" value="ECO:0007669"/>
    <property type="project" value="EnsemblFungi"/>
</dbReference>
<evidence type="ECO:0000256" key="1">
    <source>
        <dbReference type="PROSITE-ProRule" id="PRU00110"/>
    </source>
</evidence>
<dbReference type="InterPro" id="IPR008207">
    <property type="entry name" value="Sig_transdc_His_kin_Hpt_dom"/>
</dbReference>
<evidence type="ECO:0000313" key="4">
    <source>
        <dbReference type="EMBL" id="EPX74221.1"/>
    </source>
</evidence>
<accession>S9PYQ5</accession>
<evidence type="ECO:0000256" key="2">
    <source>
        <dbReference type="SAM" id="MobiDB-lite"/>
    </source>
</evidence>
<evidence type="ECO:0000259" key="3">
    <source>
        <dbReference type="PROSITE" id="PS50894"/>
    </source>
</evidence>
<dbReference type="AlphaFoldDB" id="S9PYQ5"/>
<dbReference type="Proteomes" id="UP000016088">
    <property type="component" value="Unassembled WGS sequence"/>
</dbReference>
<dbReference type="CDD" id="cd00088">
    <property type="entry name" value="HPT"/>
    <property type="match status" value="1"/>
</dbReference>
<dbReference type="PANTHER" id="PTHR28242:SF52">
    <property type="entry name" value="PHOSPHORELAY INTERMEDIATE PROTEIN YPD1"/>
    <property type="match status" value="1"/>
</dbReference>
<dbReference type="InterPro" id="IPR036641">
    <property type="entry name" value="HPT_dom_sf"/>
</dbReference>
<dbReference type="OMA" id="DDDQHEF"/>
<dbReference type="RefSeq" id="XP_013017375.1">
    <property type="nucleotide sequence ID" value="XM_013161921.1"/>
</dbReference>
<dbReference type="GO" id="GO:0000160">
    <property type="term" value="P:phosphorelay signal transduction system"/>
    <property type="evidence" value="ECO:0007669"/>
    <property type="project" value="EnsemblFungi"/>
</dbReference>
<evidence type="ECO:0000313" key="5">
    <source>
        <dbReference type="Proteomes" id="UP000016088"/>
    </source>
</evidence>
<dbReference type="SUPFAM" id="SSF47226">
    <property type="entry name" value="Histidine-containing phosphotransfer domain, HPT domain"/>
    <property type="match status" value="1"/>
</dbReference>
<dbReference type="GeneID" id="25032405"/>
<feature type="region of interest" description="Disordered" evidence="2">
    <location>
        <begin position="79"/>
        <end position="112"/>
    </location>
</feature>
<dbReference type="GO" id="GO:0009927">
    <property type="term" value="F:histidine phosphotransfer kinase activity"/>
    <property type="evidence" value="ECO:0007669"/>
    <property type="project" value="EnsemblFungi"/>
</dbReference>
<dbReference type="OrthoDB" id="1673781at2759"/>
<reference evidence="4 5" key="1">
    <citation type="journal article" date="2011" name="Science">
        <title>Comparative functional genomics of the fission yeasts.</title>
        <authorList>
            <person name="Rhind N."/>
            <person name="Chen Z."/>
            <person name="Yassour M."/>
            <person name="Thompson D.A."/>
            <person name="Haas B.J."/>
            <person name="Habib N."/>
            <person name="Wapinski I."/>
            <person name="Roy S."/>
            <person name="Lin M.F."/>
            <person name="Heiman D.I."/>
            <person name="Young S.K."/>
            <person name="Furuya K."/>
            <person name="Guo Y."/>
            <person name="Pidoux A."/>
            <person name="Chen H.M."/>
            <person name="Robbertse B."/>
            <person name="Goldberg J.M."/>
            <person name="Aoki K."/>
            <person name="Bayne E.H."/>
            <person name="Berlin A.M."/>
            <person name="Desjardins C.A."/>
            <person name="Dobbs E."/>
            <person name="Dukaj L."/>
            <person name="Fan L."/>
            <person name="FitzGerald M.G."/>
            <person name="French C."/>
            <person name="Gujja S."/>
            <person name="Hansen K."/>
            <person name="Keifenheim D."/>
            <person name="Levin J.Z."/>
            <person name="Mosher R.A."/>
            <person name="Mueller C.A."/>
            <person name="Pfiffner J."/>
            <person name="Priest M."/>
            <person name="Russ C."/>
            <person name="Smialowska A."/>
            <person name="Swoboda P."/>
            <person name="Sykes S.M."/>
            <person name="Vaughn M."/>
            <person name="Vengrova S."/>
            <person name="Yoder R."/>
            <person name="Zeng Q."/>
            <person name="Allshire R."/>
            <person name="Baulcombe D."/>
            <person name="Birren B.W."/>
            <person name="Brown W."/>
            <person name="Ekwall K."/>
            <person name="Kellis M."/>
            <person name="Leatherwood J."/>
            <person name="Levin H."/>
            <person name="Margalit H."/>
            <person name="Martienssen R."/>
            <person name="Nieduszynski C.A."/>
            <person name="Spatafora J.W."/>
            <person name="Friedman N."/>
            <person name="Dalgaard J.Z."/>
            <person name="Baumann P."/>
            <person name="Niki H."/>
            <person name="Regev A."/>
            <person name="Nusbaum C."/>
        </authorList>
    </citation>
    <scope>NUCLEOTIDE SEQUENCE [LARGE SCALE GENOMIC DNA]</scope>
    <source>
        <strain evidence="5">yFS286</strain>
    </source>
</reference>
<feature type="domain" description="HPt" evidence="3">
    <location>
        <begin position="183"/>
        <end position="285"/>
    </location>
</feature>
<keyword evidence="1" id="KW-0597">Phosphoprotein</keyword>
<organism evidence="4 5">
    <name type="scientific">Schizosaccharomyces octosporus (strain yFS286)</name>
    <name type="common">Fission yeast</name>
    <name type="synonym">Octosporomyces octosporus</name>
    <dbReference type="NCBI Taxonomy" id="483514"/>
    <lineage>
        <taxon>Eukaryota</taxon>
        <taxon>Fungi</taxon>
        <taxon>Dikarya</taxon>
        <taxon>Ascomycota</taxon>
        <taxon>Taphrinomycotina</taxon>
        <taxon>Schizosaccharomycetes</taxon>
        <taxon>Schizosaccharomycetales</taxon>
        <taxon>Schizosaccharomycetaceae</taxon>
        <taxon>Schizosaccharomyces</taxon>
    </lineage>
</organism>
<dbReference type="VEuPathDB" id="FungiDB:SOCG_03433"/>
<dbReference type="Gene3D" id="1.20.120.160">
    <property type="entry name" value="HPT domain"/>
    <property type="match status" value="1"/>
</dbReference>
<feature type="compositionally biased region" description="Basic and acidic residues" evidence="2">
    <location>
        <begin position="9"/>
        <end position="21"/>
    </location>
</feature>
<feature type="compositionally biased region" description="Basic and acidic residues" evidence="2">
    <location>
        <begin position="101"/>
        <end position="112"/>
    </location>
</feature>
<dbReference type="GO" id="GO:0005737">
    <property type="term" value="C:cytoplasm"/>
    <property type="evidence" value="ECO:0007669"/>
    <property type="project" value="EnsemblFungi"/>
</dbReference>
<dbReference type="GO" id="GO:0005634">
    <property type="term" value="C:nucleus"/>
    <property type="evidence" value="ECO:0007669"/>
    <property type="project" value="EnsemblFungi"/>
</dbReference>
<dbReference type="InterPro" id="IPR045871">
    <property type="entry name" value="AHP1-5/YPD1"/>
</dbReference>
<feature type="modified residue" description="Phosphohistidine" evidence="1">
    <location>
        <position position="222"/>
    </location>
</feature>
<keyword evidence="5" id="KW-1185">Reference proteome</keyword>
<dbReference type="PROSITE" id="PS50894">
    <property type="entry name" value="HPT"/>
    <property type="match status" value="1"/>
</dbReference>
<feature type="region of interest" description="Disordered" evidence="2">
    <location>
        <begin position="1"/>
        <end position="51"/>
    </location>
</feature>
<protein>
    <submittedName>
        <fullName evidence="4">Histidine-containing response regulator phosphotransferase Mpr1</fullName>
    </submittedName>
</protein>
<dbReference type="PANTHER" id="PTHR28242">
    <property type="entry name" value="PHOSPHORELAY INTERMEDIATE PROTEIN YPD1"/>
    <property type="match status" value="1"/>
</dbReference>
<dbReference type="EMBL" id="KE503206">
    <property type="protein sequence ID" value="EPX74221.1"/>
    <property type="molecule type" value="Genomic_DNA"/>
</dbReference>
<dbReference type="eggNOG" id="KOG4747">
    <property type="taxonomic scope" value="Eukaryota"/>
</dbReference>
<dbReference type="SMART" id="SM00073">
    <property type="entry name" value="HPT"/>
    <property type="match status" value="1"/>
</dbReference>
<proteinExistence type="predicted"/>
<feature type="compositionally biased region" description="Low complexity" evidence="2">
    <location>
        <begin position="79"/>
        <end position="95"/>
    </location>
</feature>
<dbReference type="Pfam" id="PF01627">
    <property type="entry name" value="Hpt"/>
    <property type="match status" value="1"/>
</dbReference>
<dbReference type="HOGENOM" id="CLU_082193_0_0_1"/>
<dbReference type="GO" id="GO:1900745">
    <property type="term" value="P:positive regulation of p38MAPK cascade"/>
    <property type="evidence" value="ECO:0007669"/>
    <property type="project" value="EnsemblFungi"/>
</dbReference>
<gene>
    <name evidence="4" type="ORF">SOCG_03433</name>
</gene>
<dbReference type="GO" id="GO:0043424">
    <property type="term" value="F:protein histidine kinase binding"/>
    <property type="evidence" value="ECO:0007669"/>
    <property type="project" value="InterPro"/>
</dbReference>